<reference evidence="1" key="1">
    <citation type="submission" date="2021-01" db="EMBL/GenBank/DDBJ databases">
        <title>Adiantum capillus-veneris genome.</title>
        <authorList>
            <person name="Fang Y."/>
            <person name="Liao Q."/>
        </authorList>
    </citation>
    <scope>NUCLEOTIDE SEQUENCE</scope>
    <source>
        <strain evidence="1">H3</strain>
        <tissue evidence="1">Leaf</tissue>
    </source>
</reference>
<dbReference type="EMBL" id="JABFUD020000001">
    <property type="protein sequence ID" value="KAI5084058.1"/>
    <property type="molecule type" value="Genomic_DNA"/>
</dbReference>
<accession>A0A9D4VD63</accession>
<name>A0A9D4VD63_ADICA</name>
<keyword evidence="2" id="KW-1185">Reference proteome</keyword>
<dbReference type="AlphaFoldDB" id="A0A9D4VD63"/>
<gene>
    <name evidence="1" type="ORF">GOP47_0000227</name>
</gene>
<proteinExistence type="predicted"/>
<dbReference type="Proteomes" id="UP000886520">
    <property type="component" value="Chromosome 1"/>
</dbReference>
<comment type="caution">
    <text evidence="1">The sequence shown here is derived from an EMBL/GenBank/DDBJ whole genome shotgun (WGS) entry which is preliminary data.</text>
</comment>
<sequence>MAAKRFAWFMASFSWLARVFSWLTSDFCLGTLARGSSYGYILLSPCYLIISMELFGDQHLTGLLLTGIEVAFESQ</sequence>
<evidence type="ECO:0000313" key="2">
    <source>
        <dbReference type="Proteomes" id="UP000886520"/>
    </source>
</evidence>
<protein>
    <submittedName>
        <fullName evidence="1">Uncharacterized protein</fullName>
    </submittedName>
</protein>
<evidence type="ECO:0000313" key="1">
    <source>
        <dbReference type="EMBL" id="KAI5084058.1"/>
    </source>
</evidence>
<organism evidence="1 2">
    <name type="scientific">Adiantum capillus-veneris</name>
    <name type="common">Maidenhair fern</name>
    <dbReference type="NCBI Taxonomy" id="13818"/>
    <lineage>
        <taxon>Eukaryota</taxon>
        <taxon>Viridiplantae</taxon>
        <taxon>Streptophyta</taxon>
        <taxon>Embryophyta</taxon>
        <taxon>Tracheophyta</taxon>
        <taxon>Polypodiopsida</taxon>
        <taxon>Polypodiidae</taxon>
        <taxon>Polypodiales</taxon>
        <taxon>Pteridineae</taxon>
        <taxon>Pteridaceae</taxon>
        <taxon>Vittarioideae</taxon>
        <taxon>Adiantum</taxon>
    </lineage>
</organism>